<sequence>MQQRKIKVKVNGVVKTVEPKGTLLDLLRNSLKLKGTKHGCERGDCGICTVLMNGIPVKSCLVLAAEAEGAEIITIEGLAKNGALAPIQKSFIKHAALQCGYCTPGFIMMGHWLINHEKDLDRKRVAEAIDGILCRCTGYRQIIDAILDAAGKL</sequence>
<evidence type="ECO:0000256" key="5">
    <source>
        <dbReference type="ARBA" id="ARBA00023014"/>
    </source>
</evidence>
<comment type="caution">
    <text evidence="7">The sequence shown here is derived from an EMBL/GenBank/DDBJ whole genome shotgun (WGS) entry which is preliminary data.</text>
</comment>
<keyword evidence="5" id="KW-0411">Iron-sulfur</keyword>
<dbReference type="InterPro" id="IPR012675">
    <property type="entry name" value="Beta-grasp_dom_sf"/>
</dbReference>
<protein>
    <submittedName>
        <fullName evidence="7">(2Fe-2S)-binding protein</fullName>
    </submittedName>
</protein>
<dbReference type="PROSITE" id="PS00197">
    <property type="entry name" value="2FE2S_FER_1"/>
    <property type="match status" value="1"/>
</dbReference>
<keyword evidence="2" id="KW-0479">Metal-binding</keyword>
<evidence type="ECO:0000313" key="7">
    <source>
        <dbReference type="EMBL" id="HHK68568.1"/>
    </source>
</evidence>
<dbReference type="Pfam" id="PF00111">
    <property type="entry name" value="Fer2"/>
    <property type="match status" value="1"/>
</dbReference>
<keyword evidence="3" id="KW-0560">Oxidoreductase</keyword>
<dbReference type="PANTHER" id="PTHR44379:SF8">
    <property type="entry name" value="XANTHINE DEHYDROGENASE IRON-SULFUR-BINDING SUBUNIT XDHC-RELATED"/>
    <property type="match status" value="1"/>
</dbReference>
<gene>
    <name evidence="7" type="ORF">ENM11_05380</name>
</gene>
<dbReference type="Pfam" id="PF01799">
    <property type="entry name" value="Fer2_2"/>
    <property type="match status" value="1"/>
</dbReference>
<dbReference type="InterPro" id="IPR051452">
    <property type="entry name" value="Diverse_Oxidoreductases"/>
</dbReference>
<dbReference type="GO" id="GO:0051537">
    <property type="term" value="F:2 iron, 2 sulfur cluster binding"/>
    <property type="evidence" value="ECO:0007669"/>
    <property type="project" value="UniProtKB-KW"/>
</dbReference>
<dbReference type="InterPro" id="IPR036884">
    <property type="entry name" value="2Fe-2S-bd_dom_sf"/>
</dbReference>
<organism evidence="7">
    <name type="scientific">Caldiarchaeum subterraneum</name>
    <dbReference type="NCBI Taxonomy" id="311458"/>
    <lineage>
        <taxon>Archaea</taxon>
        <taxon>Nitrososphaerota</taxon>
        <taxon>Candidatus Caldarchaeales</taxon>
        <taxon>Candidatus Caldarchaeaceae</taxon>
        <taxon>Candidatus Caldarchaeum</taxon>
    </lineage>
</organism>
<reference evidence="7" key="1">
    <citation type="journal article" date="2020" name="mSystems">
        <title>Genome- and Community-Level Interaction Insights into Carbon Utilization and Element Cycling Functions of Hydrothermarchaeota in Hydrothermal Sediment.</title>
        <authorList>
            <person name="Zhou Z."/>
            <person name="Liu Y."/>
            <person name="Xu W."/>
            <person name="Pan J."/>
            <person name="Luo Z.H."/>
            <person name="Li M."/>
        </authorList>
    </citation>
    <scope>NUCLEOTIDE SEQUENCE [LARGE SCALE GENOMIC DNA]</scope>
    <source>
        <strain evidence="7">SpSt-1056</strain>
    </source>
</reference>
<keyword evidence="1" id="KW-0001">2Fe-2S</keyword>
<evidence type="ECO:0000256" key="4">
    <source>
        <dbReference type="ARBA" id="ARBA00023004"/>
    </source>
</evidence>
<dbReference type="SUPFAM" id="SSF54292">
    <property type="entry name" value="2Fe-2S ferredoxin-like"/>
    <property type="match status" value="1"/>
</dbReference>
<dbReference type="CDD" id="cd00207">
    <property type="entry name" value="fer2"/>
    <property type="match status" value="1"/>
</dbReference>
<dbReference type="Gene3D" id="3.10.20.30">
    <property type="match status" value="1"/>
</dbReference>
<feature type="domain" description="2Fe-2S ferredoxin-type" evidence="6">
    <location>
        <begin position="4"/>
        <end position="78"/>
    </location>
</feature>
<dbReference type="Gene3D" id="1.10.150.120">
    <property type="entry name" value="[2Fe-2S]-binding domain"/>
    <property type="match status" value="1"/>
</dbReference>
<dbReference type="PANTHER" id="PTHR44379">
    <property type="entry name" value="OXIDOREDUCTASE WITH IRON-SULFUR SUBUNIT"/>
    <property type="match status" value="1"/>
</dbReference>
<dbReference type="InterPro" id="IPR036010">
    <property type="entry name" value="2Fe-2S_ferredoxin-like_sf"/>
</dbReference>
<dbReference type="EMBL" id="DRWN01000043">
    <property type="protein sequence ID" value="HHK68568.1"/>
    <property type="molecule type" value="Genomic_DNA"/>
</dbReference>
<evidence type="ECO:0000256" key="3">
    <source>
        <dbReference type="ARBA" id="ARBA00023002"/>
    </source>
</evidence>
<dbReference type="GO" id="GO:0016491">
    <property type="term" value="F:oxidoreductase activity"/>
    <property type="evidence" value="ECO:0007669"/>
    <property type="project" value="UniProtKB-KW"/>
</dbReference>
<dbReference type="InterPro" id="IPR002888">
    <property type="entry name" value="2Fe-2S-bd"/>
</dbReference>
<evidence type="ECO:0000256" key="1">
    <source>
        <dbReference type="ARBA" id="ARBA00022714"/>
    </source>
</evidence>
<dbReference type="PROSITE" id="PS51085">
    <property type="entry name" value="2FE2S_FER_2"/>
    <property type="match status" value="1"/>
</dbReference>
<dbReference type="SUPFAM" id="SSF47741">
    <property type="entry name" value="CO dehydrogenase ISP C-domain like"/>
    <property type="match status" value="1"/>
</dbReference>
<dbReference type="AlphaFoldDB" id="A0A7C5QDD6"/>
<keyword evidence="4" id="KW-0408">Iron</keyword>
<dbReference type="GO" id="GO:0046872">
    <property type="term" value="F:metal ion binding"/>
    <property type="evidence" value="ECO:0007669"/>
    <property type="project" value="UniProtKB-KW"/>
</dbReference>
<evidence type="ECO:0000256" key="2">
    <source>
        <dbReference type="ARBA" id="ARBA00022723"/>
    </source>
</evidence>
<name>A0A7C5QDD6_CALS0</name>
<dbReference type="InterPro" id="IPR001041">
    <property type="entry name" value="2Fe-2S_ferredoxin-type"/>
</dbReference>
<proteinExistence type="predicted"/>
<evidence type="ECO:0000259" key="6">
    <source>
        <dbReference type="PROSITE" id="PS51085"/>
    </source>
</evidence>
<accession>A0A7C5QDD6</accession>
<dbReference type="InterPro" id="IPR006058">
    <property type="entry name" value="2Fe2S_fd_BS"/>
</dbReference>